<protein>
    <submittedName>
        <fullName evidence="2">Uncharacterized protein</fullName>
    </submittedName>
</protein>
<sequence>MQSSSLCLALTLSVVLFCAIATALPSCPSLVAQQMLSACKNAVLSALTKLNTLK</sequence>
<dbReference type="EMBL" id="FCOL02000010">
    <property type="protein sequence ID" value="SAL49770.1"/>
    <property type="molecule type" value="Genomic_DNA"/>
</dbReference>
<feature type="chain" id="PRO_5011117322" evidence="1">
    <location>
        <begin position="24"/>
        <end position="54"/>
    </location>
</feature>
<evidence type="ECO:0000313" key="3">
    <source>
        <dbReference type="Proteomes" id="UP000054925"/>
    </source>
</evidence>
<dbReference type="AlphaFoldDB" id="A0A158I184"/>
<feature type="signal peptide" evidence="1">
    <location>
        <begin position="1"/>
        <end position="23"/>
    </location>
</feature>
<proteinExistence type="predicted"/>
<gene>
    <name evidence="2" type="ORF">AWB67_02271</name>
</gene>
<name>A0A158I184_9BURK</name>
<keyword evidence="3" id="KW-1185">Reference proteome</keyword>
<accession>A0A158I184</accession>
<organism evidence="2 3">
    <name type="scientific">Caballeronia terrestris</name>
    <dbReference type="NCBI Taxonomy" id="1226301"/>
    <lineage>
        <taxon>Bacteria</taxon>
        <taxon>Pseudomonadati</taxon>
        <taxon>Pseudomonadota</taxon>
        <taxon>Betaproteobacteria</taxon>
        <taxon>Burkholderiales</taxon>
        <taxon>Burkholderiaceae</taxon>
        <taxon>Caballeronia</taxon>
    </lineage>
</organism>
<keyword evidence="1" id="KW-0732">Signal</keyword>
<reference evidence="2" key="1">
    <citation type="submission" date="2016-01" db="EMBL/GenBank/DDBJ databases">
        <authorList>
            <person name="Peeters C."/>
        </authorList>
    </citation>
    <scope>NUCLEOTIDE SEQUENCE [LARGE SCALE GENOMIC DNA]</scope>
    <source>
        <strain evidence="2">LMG 22937</strain>
    </source>
</reference>
<comment type="caution">
    <text evidence="2">The sequence shown here is derived from an EMBL/GenBank/DDBJ whole genome shotgun (WGS) entry which is preliminary data.</text>
</comment>
<evidence type="ECO:0000313" key="2">
    <source>
        <dbReference type="EMBL" id="SAL49770.1"/>
    </source>
</evidence>
<dbReference type="Proteomes" id="UP000054925">
    <property type="component" value="Unassembled WGS sequence"/>
</dbReference>
<evidence type="ECO:0000256" key="1">
    <source>
        <dbReference type="SAM" id="SignalP"/>
    </source>
</evidence>